<keyword evidence="2" id="KW-1185">Reference proteome</keyword>
<protein>
    <submittedName>
        <fullName evidence="1">Uncharacterized protein</fullName>
    </submittedName>
</protein>
<evidence type="ECO:0000313" key="2">
    <source>
        <dbReference type="Proteomes" id="UP000479293"/>
    </source>
</evidence>
<dbReference type="EMBL" id="WHLY01000002">
    <property type="protein sequence ID" value="MPR36942.1"/>
    <property type="molecule type" value="Genomic_DNA"/>
</dbReference>
<accession>A0A7C9BEA5</accession>
<evidence type="ECO:0000313" key="1">
    <source>
        <dbReference type="EMBL" id="MPR36942.1"/>
    </source>
</evidence>
<dbReference type="Proteomes" id="UP000479293">
    <property type="component" value="Unassembled WGS sequence"/>
</dbReference>
<dbReference type="AlphaFoldDB" id="A0A7C9BEA5"/>
<comment type="caution">
    <text evidence="1">The sequence shown here is derived from an EMBL/GenBank/DDBJ whole genome shotgun (WGS) entry which is preliminary data.</text>
</comment>
<proteinExistence type="predicted"/>
<gene>
    <name evidence="1" type="ORF">GBK04_27315</name>
</gene>
<dbReference type="RefSeq" id="WP_152765277.1">
    <property type="nucleotide sequence ID" value="NZ_WHLY01000002.1"/>
</dbReference>
<sequence length="639" mass="68479">MSIRKIDIQAVGPVQVPATPTGPRGPKGWTPVFVSLSDGFRKLVRITGWTGGVAPMPPTGFLGAAGLTDVIADAMDFAPRGLTHIEQDADGSLVLHYNDGTQQAIPAYFADVLEKVADFSAKYEDFLPKYEEVNNDTVSVTMSRADVENRQADIIERQEDIAERHGDIAAKHQEVDNDAVSVTMSRADVQGWYVTIQGWFNAISGWFPSIQTMYDAIAGWFPQIEVWQQQVSDNVALSEAKRVEVNGLVNQAAAIVFSGSTDWPTVPPLSSWHCDSGELDPRLELAFTGNLTTCDRRGILRSAPQAARALHYDALTGKCLGLPVWPSSENVLLRSGNLSVSPWVVTGAGAVAQQADGYLITLDNTQADILFSQTSAIPAAGETWTGSIVLKAGSIADIGKEVVLQLRRVGGTYIQSSVSIVLAEEYQTVSVKVTLGSDNTGGLRYYIVKAGSNPAAAIIAKMPGLEKKTLRTPHIPTADVPASRGNASVYMLGRAFESVYDKREWTQVIECDMLEAGGVEDFLYNTTGAPNSVYSIRRSANSTIVILVRSNALSGDYVLGSFPGTGILKVAARFKKGAFAASMNGGAVVSTSHNDLGTNTTAGWYGSFSGIPVQGKYLREITTYGPGITDSQLVALSRI</sequence>
<organism evidence="1 2">
    <name type="scientific">Salmonirosea aquatica</name>
    <dbReference type="NCBI Taxonomy" id="2654236"/>
    <lineage>
        <taxon>Bacteria</taxon>
        <taxon>Pseudomonadati</taxon>
        <taxon>Bacteroidota</taxon>
        <taxon>Cytophagia</taxon>
        <taxon>Cytophagales</taxon>
        <taxon>Spirosomataceae</taxon>
        <taxon>Salmonirosea</taxon>
    </lineage>
</organism>
<name>A0A7C9BEA5_9BACT</name>
<reference evidence="1 2" key="1">
    <citation type="submission" date="2019-10" db="EMBL/GenBank/DDBJ databases">
        <title>Draft Genome Sequence of Cytophagaceae sp. SJW1-29.</title>
        <authorList>
            <person name="Choi A."/>
        </authorList>
    </citation>
    <scope>NUCLEOTIDE SEQUENCE [LARGE SCALE GENOMIC DNA]</scope>
    <source>
        <strain evidence="1 2">SJW1-29</strain>
    </source>
</reference>